<proteinExistence type="predicted"/>
<dbReference type="EMBL" id="AQGV01000009">
    <property type="protein sequence ID" value="MBE0366425.1"/>
    <property type="molecule type" value="Genomic_DNA"/>
</dbReference>
<evidence type="ECO:0000313" key="2">
    <source>
        <dbReference type="Proteomes" id="UP000615755"/>
    </source>
</evidence>
<protein>
    <submittedName>
        <fullName evidence="1">Uncharacterized protein</fullName>
    </submittedName>
</protein>
<evidence type="ECO:0000313" key="1">
    <source>
        <dbReference type="EMBL" id="MBE0366425.1"/>
    </source>
</evidence>
<name>A0ABR9E872_9GAMM</name>
<reference evidence="1 2" key="1">
    <citation type="submission" date="2015-03" db="EMBL/GenBank/DDBJ databases">
        <title>Genome sequence of Pseudoalteromonas aurantia.</title>
        <authorList>
            <person name="Xie B.-B."/>
            <person name="Rong J.-C."/>
            <person name="Qin Q.-L."/>
            <person name="Zhang Y.-Z."/>
        </authorList>
    </citation>
    <scope>NUCLEOTIDE SEQUENCE [LARGE SCALE GENOMIC DNA]</scope>
    <source>
        <strain evidence="1 2">208</strain>
    </source>
</reference>
<sequence length="55" mass="6169">MEGLTITYDETTLVGSMQSSLDNPRKNSTIVTRLVTVNIATSETSQYLYIDKKKL</sequence>
<gene>
    <name evidence="1" type="ORF">PAUR_a3430</name>
</gene>
<comment type="caution">
    <text evidence="1">The sequence shown here is derived from an EMBL/GenBank/DDBJ whole genome shotgun (WGS) entry which is preliminary data.</text>
</comment>
<organism evidence="1 2">
    <name type="scientific">Pseudoalteromonas aurantia 208</name>
    <dbReference type="NCBI Taxonomy" id="1314867"/>
    <lineage>
        <taxon>Bacteria</taxon>
        <taxon>Pseudomonadati</taxon>
        <taxon>Pseudomonadota</taxon>
        <taxon>Gammaproteobacteria</taxon>
        <taxon>Alteromonadales</taxon>
        <taxon>Pseudoalteromonadaceae</taxon>
        <taxon>Pseudoalteromonas</taxon>
    </lineage>
</organism>
<accession>A0ABR9E872</accession>
<dbReference type="Proteomes" id="UP000615755">
    <property type="component" value="Unassembled WGS sequence"/>
</dbReference>
<keyword evidence="2" id="KW-1185">Reference proteome</keyword>
<dbReference type="RefSeq" id="WP_192505965.1">
    <property type="nucleotide sequence ID" value="NZ_AQGV01000009.1"/>
</dbReference>